<evidence type="ECO:0000313" key="17">
    <source>
        <dbReference type="EMBL" id="EDQ88829.1"/>
    </source>
</evidence>
<feature type="region of interest" description="Disordered" evidence="13">
    <location>
        <begin position="108"/>
        <end position="131"/>
    </location>
</feature>
<feature type="domain" description="Methyltransferase" evidence="14">
    <location>
        <begin position="233"/>
        <end position="330"/>
    </location>
</feature>
<dbReference type="GO" id="GO:0006338">
    <property type="term" value="P:chromatin remodeling"/>
    <property type="evidence" value="ECO:0000318"/>
    <property type="project" value="GO_Central"/>
</dbReference>
<dbReference type="InterPro" id="IPR055135">
    <property type="entry name" value="PRMT_dom"/>
</dbReference>
<dbReference type="Gene3D" id="3.40.50.150">
    <property type="entry name" value="Vaccinia Virus protein VP39"/>
    <property type="match status" value="1"/>
</dbReference>
<organism evidence="17 18">
    <name type="scientific">Monosiga brevicollis</name>
    <name type="common">Choanoflagellate</name>
    <dbReference type="NCBI Taxonomy" id="81824"/>
    <lineage>
        <taxon>Eukaryota</taxon>
        <taxon>Choanoflagellata</taxon>
        <taxon>Craspedida</taxon>
        <taxon>Salpingoecidae</taxon>
        <taxon>Monosiga</taxon>
    </lineage>
</organism>
<dbReference type="PROSITE" id="PS51678">
    <property type="entry name" value="SAM_MT_PRMT"/>
    <property type="match status" value="1"/>
</dbReference>
<evidence type="ECO:0000256" key="11">
    <source>
        <dbReference type="ARBA" id="ARBA00049303"/>
    </source>
</evidence>
<accession>A9V0W8</accession>
<evidence type="ECO:0000259" key="16">
    <source>
        <dbReference type="Pfam" id="PF22528"/>
    </source>
</evidence>
<evidence type="ECO:0000256" key="8">
    <source>
        <dbReference type="ARBA" id="ARBA00022771"/>
    </source>
</evidence>
<keyword evidence="18" id="KW-1185">Reference proteome</keyword>
<evidence type="ECO:0000256" key="1">
    <source>
        <dbReference type="ARBA" id="ARBA00004514"/>
    </source>
</evidence>
<keyword evidence="3" id="KW-0963">Cytoplasm</keyword>
<dbReference type="GO" id="GO:0005829">
    <property type="term" value="C:cytosol"/>
    <property type="evidence" value="ECO:0007669"/>
    <property type="project" value="UniProtKB-SubCell"/>
</dbReference>
<dbReference type="InterPro" id="IPR029063">
    <property type="entry name" value="SAM-dependent_MTases_sf"/>
</dbReference>
<name>A9V0W8_MONBE</name>
<dbReference type="InParanoid" id="A9V0W8"/>
<feature type="domain" description="Protein arginine N-methyltransferase 3-like C2H2 zinc finger" evidence="15">
    <location>
        <begin position="51"/>
        <end position="90"/>
    </location>
</feature>
<evidence type="ECO:0000256" key="3">
    <source>
        <dbReference type="ARBA" id="ARBA00022490"/>
    </source>
</evidence>
<comment type="subcellular location">
    <subcellularLocation>
        <location evidence="1">Cytoplasm</location>
        <location evidence="1">Cytosol</location>
    </subcellularLocation>
</comment>
<dbReference type="InterPro" id="IPR036236">
    <property type="entry name" value="Znf_C2H2_sf"/>
</dbReference>
<dbReference type="PANTHER" id="PTHR11006:SF53">
    <property type="entry name" value="PROTEIN ARGININE N-METHYLTRANSFERASE 3"/>
    <property type="match status" value="1"/>
</dbReference>
<evidence type="ECO:0000256" key="4">
    <source>
        <dbReference type="ARBA" id="ARBA00022603"/>
    </source>
</evidence>
<reference evidence="17 18" key="1">
    <citation type="journal article" date="2008" name="Nature">
        <title>The genome of the choanoflagellate Monosiga brevicollis and the origin of metazoans.</title>
        <authorList>
            <consortium name="JGI Sequencing"/>
            <person name="King N."/>
            <person name="Westbrook M.J."/>
            <person name="Young S.L."/>
            <person name="Kuo A."/>
            <person name="Abedin M."/>
            <person name="Chapman J."/>
            <person name="Fairclough S."/>
            <person name="Hellsten U."/>
            <person name="Isogai Y."/>
            <person name="Letunic I."/>
            <person name="Marr M."/>
            <person name="Pincus D."/>
            <person name="Putnam N."/>
            <person name="Rokas A."/>
            <person name="Wright K.J."/>
            <person name="Zuzow R."/>
            <person name="Dirks W."/>
            <person name="Good M."/>
            <person name="Goodstein D."/>
            <person name="Lemons D."/>
            <person name="Li W."/>
            <person name="Lyons J.B."/>
            <person name="Morris A."/>
            <person name="Nichols S."/>
            <person name="Richter D.J."/>
            <person name="Salamov A."/>
            <person name="Bork P."/>
            <person name="Lim W.A."/>
            <person name="Manning G."/>
            <person name="Miller W.T."/>
            <person name="McGinnis W."/>
            <person name="Shapiro H."/>
            <person name="Tjian R."/>
            <person name="Grigoriev I.V."/>
            <person name="Rokhsar D."/>
        </authorList>
    </citation>
    <scope>NUCLEOTIDE SEQUENCE [LARGE SCALE GENOMIC DNA]</scope>
    <source>
        <strain evidence="18">MX1 / ATCC 50154</strain>
    </source>
</reference>
<dbReference type="GeneID" id="5891738"/>
<evidence type="ECO:0000256" key="2">
    <source>
        <dbReference type="ARBA" id="ARBA00011925"/>
    </source>
</evidence>
<dbReference type="GO" id="GO:0006355">
    <property type="term" value="P:regulation of DNA-templated transcription"/>
    <property type="evidence" value="ECO:0000318"/>
    <property type="project" value="GO_Central"/>
</dbReference>
<sequence length="517" mass="57896">MAQNTEEETWDDWEEAEQPAICPLDQERLPSAEACIQYLRTKHDCDLMKIAAEHALDHYGCIRLINFMRKHQRIPASRDEYATDDAYLQPVMPEDALLQYDFFPEEWSDDEENEAPQSAAAPSSNVPMQTPAPLLADASNLSTEELRQLVAELQTVVREQSALPASDLQAVRQEVVATPQEEDQGDGSNDSEGYFAGYARVDIHEEMLRDVVRTESYRDYILNNPSIFQDKVVLDVGCGSGILSMFAAKAGAKHVYAVDNSSIVHDARAIVFENGLSDKITVLHGKVEEVALPPEGVDVIVSEWMGYFLLFESMLDSVLCARDRCLRPGGVMAPDQSSMYLAALDDACGASNKLGYWNDVYGFRMPSLQRRVLRDAWVTVVPNESVVSNRHVFQSLDMNKCSIQDLTFARPFTLVMNKATRVTALLSYFDIVFDNNGEQSVYFSTGPEAIPTHWQQTVFLLENPVEVSQGDHIEGNITVARAEDHDESRTLTATIEYHVKQQSNGESGATFSQTWRI</sequence>
<evidence type="ECO:0000256" key="7">
    <source>
        <dbReference type="ARBA" id="ARBA00022723"/>
    </source>
</evidence>
<keyword evidence="5 12" id="KW-0808">Transferase</keyword>
<dbReference type="GO" id="GO:0008270">
    <property type="term" value="F:zinc ion binding"/>
    <property type="evidence" value="ECO:0007669"/>
    <property type="project" value="UniProtKB-KW"/>
</dbReference>
<keyword evidence="6 12" id="KW-0949">S-adenosyl-L-methionine</keyword>
<dbReference type="AlphaFoldDB" id="A9V0W8"/>
<dbReference type="CDD" id="cd02440">
    <property type="entry name" value="AdoMet_MTases"/>
    <property type="match status" value="1"/>
</dbReference>
<evidence type="ECO:0000256" key="13">
    <source>
        <dbReference type="SAM" id="MobiDB-lite"/>
    </source>
</evidence>
<dbReference type="SMR" id="A9V0W8"/>
<dbReference type="STRING" id="81824.A9V0W8"/>
<dbReference type="FunCoup" id="A9V0W8">
    <property type="interactions" value="1130"/>
</dbReference>
<gene>
    <name evidence="17" type="ORF">MONBRDRAFT_32648</name>
</gene>
<evidence type="ECO:0000256" key="10">
    <source>
        <dbReference type="ARBA" id="ARBA00047384"/>
    </source>
</evidence>
<dbReference type="GO" id="GO:0042054">
    <property type="term" value="F:histone methyltransferase activity"/>
    <property type="evidence" value="ECO:0000318"/>
    <property type="project" value="GO_Central"/>
</dbReference>
<proteinExistence type="predicted"/>
<dbReference type="InterPro" id="IPR025799">
    <property type="entry name" value="Arg_MeTrfase"/>
</dbReference>
<evidence type="ECO:0000256" key="6">
    <source>
        <dbReference type="ARBA" id="ARBA00022691"/>
    </source>
</evidence>
<keyword evidence="9" id="KW-0862">Zinc</keyword>
<dbReference type="SUPFAM" id="SSF53335">
    <property type="entry name" value="S-adenosyl-L-methionine-dependent methyltransferases"/>
    <property type="match status" value="1"/>
</dbReference>
<comment type="catalytic activity">
    <reaction evidence="10">
        <text>L-arginyl-[protein] + 2 S-adenosyl-L-methionine = N(omega),N(omega)-dimethyl-L-arginyl-[protein] + 2 S-adenosyl-L-homocysteine + 2 H(+)</text>
        <dbReference type="Rhea" id="RHEA:48096"/>
        <dbReference type="Rhea" id="RHEA-COMP:10532"/>
        <dbReference type="Rhea" id="RHEA-COMP:11991"/>
        <dbReference type="ChEBI" id="CHEBI:15378"/>
        <dbReference type="ChEBI" id="CHEBI:29965"/>
        <dbReference type="ChEBI" id="CHEBI:57856"/>
        <dbReference type="ChEBI" id="CHEBI:59789"/>
        <dbReference type="ChEBI" id="CHEBI:61897"/>
        <dbReference type="EC" id="2.1.1.319"/>
    </reaction>
    <physiologicalReaction direction="left-to-right" evidence="10">
        <dbReference type="Rhea" id="RHEA:48097"/>
    </physiologicalReaction>
</comment>
<dbReference type="GO" id="GO:0032259">
    <property type="term" value="P:methylation"/>
    <property type="evidence" value="ECO:0007669"/>
    <property type="project" value="UniProtKB-KW"/>
</dbReference>
<dbReference type="InterPro" id="IPR049482">
    <property type="entry name" value="ANM3-like_C2H2_Zf"/>
</dbReference>
<evidence type="ECO:0000313" key="18">
    <source>
        <dbReference type="Proteomes" id="UP000001357"/>
    </source>
</evidence>
<dbReference type="Proteomes" id="UP000001357">
    <property type="component" value="Unassembled WGS sequence"/>
</dbReference>
<dbReference type="OMA" id="YSHFAIH"/>
<dbReference type="RefSeq" id="XP_001746442.1">
    <property type="nucleotide sequence ID" value="XM_001746390.1"/>
</dbReference>
<dbReference type="SUPFAM" id="SSF57667">
    <property type="entry name" value="beta-beta-alpha zinc fingers"/>
    <property type="match status" value="1"/>
</dbReference>
<dbReference type="FunFam" id="3.40.50.150:FF:000003">
    <property type="entry name" value="Blast:Protein arginine N-methyltransferase 1"/>
    <property type="match status" value="1"/>
</dbReference>
<keyword evidence="7" id="KW-0479">Metal-binding</keyword>
<dbReference type="Pfam" id="PF22528">
    <property type="entry name" value="PRMT_C"/>
    <property type="match status" value="1"/>
</dbReference>
<comment type="catalytic activity">
    <reaction evidence="11">
        <text>L-arginyl-[protein] + S-adenosyl-L-methionine = N(omega)-methyl-L-arginyl-[protein] + S-adenosyl-L-homocysteine + H(+)</text>
        <dbReference type="Rhea" id="RHEA:48100"/>
        <dbReference type="Rhea" id="RHEA-COMP:10532"/>
        <dbReference type="Rhea" id="RHEA-COMP:11990"/>
        <dbReference type="ChEBI" id="CHEBI:15378"/>
        <dbReference type="ChEBI" id="CHEBI:29965"/>
        <dbReference type="ChEBI" id="CHEBI:57856"/>
        <dbReference type="ChEBI" id="CHEBI:59789"/>
        <dbReference type="ChEBI" id="CHEBI:65280"/>
    </reaction>
    <physiologicalReaction direction="left-to-right" evidence="11">
        <dbReference type="Rhea" id="RHEA:48101"/>
    </physiologicalReaction>
</comment>
<evidence type="ECO:0000256" key="5">
    <source>
        <dbReference type="ARBA" id="ARBA00022679"/>
    </source>
</evidence>
<keyword evidence="8" id="KW-0863">Zinc-finger</keyword>
<dbReference type="GO" id="GO:0016274">
    <property type="term" value="F:protein-arginine N-methyltransferase activity"/>
    <property type="evidence" value="ECO:0000318"/>
    <property type="project" value="GO_Central"/>
</dbReference>
<dbReference type="InterPro" id="IPR041698">
    <property type="entry name" value="Methyltransf_25"/>
</dbReference>
<evidence type="ECO:0000259" key="14">
    <source>
        <dbReference type="Pfam" id="PF13649"/>
    </source>
</evidence>
<dbReference type="KEGG" id="mbr:MONBRDRAFT_32648"/>
<dbReference type="Pfam" id="PF13649">
    <property type="entry name" value="Methyltransf_25"/>
    <property type="match status" value="1"/>
</dbReference>
<keyword evidence="4 12" id="KW-0489">Methyltransferase</keyword>
<dbReference type="eggNOG" id="KOG1499">
    <property type="taxonomic scope" value="Eukaryota"/>
</dbReference>
<dbReference type="PANTHER" id="PTHR11006">
    <property type="entry name" value="PROTEIN ARGININE N-METHYLTRANSFERASE"/>
    <property type="match status" value="1"/>
</dbReference>
<protein>
    <recommendedName>
        <fullName evidence="2">type I protein arginine methyltransferase</fullName>
        <ecNumber evidence="2">2.1.1.319</ecNumber>
    </recommendedName>
</protein>
<evidence type="ECO:0000259" key="15">
    <source>
        <dbReference type="Pfam" id="PF21137"/>
    </source>
</evidence>
<dbReference type="Pfam" id="PF21137">
    <property type="entry name" value="ANM3_C2H2_Zf"/>
    <property type="match status" value="1"/>
</dbReference>
<evidence type="ECO:0000256" key="9">
    <source>
        <dbReference type="ARBA" id="ARBA00022833"/>
    </source>
</evidence>
<dbReference type="EMBL" id="CH991553">
    <property type="protein sequence ID" value="EDQ88829.1"/>
    <property type="molecule type" value="Genomic_DNA"/>
</dbReference>
<dbReference type="GO" id="GO:0035242">
    <property type="term" value="F:protein-arginine omega-N asymmetric methyltransferase activity"/>
    <property type="evidence" value="ECO:0007669"/>
    <property type="project" value="UniProtKB-EC"/>
</dbReference>
<evidence type="ECO:0000256" key="12">
    <source>
        <dbReference type="PROSITE-ProRule" id="PRU01015"/>
    </source>
</evidence>
<dbReference type="EC" id="2.1.1.319" evidence="2"/>
<dbReference type="Gene3D" id="2.70.160.11">
    <property type="entry name" value="Hnrnp arginine n-methyltransferase1"/>
    <property type="match status" value="1"/>
</dbReference>
<dbReference type="GO" id="GO:0005634">
    <property type="term" value="C:nucleus"/>
    <property type="evidence" value="ECO:0000318"/>
    <property type="project" value="GO_Central"/>
</dbReference>
<feature type="domain" description="Protein arginine N-methyltransferase" evidence="16">
    <location>
        <begin position="336"/>
        <end position="502"/>
    </location>
</feature>